<protein>
    <recommendedName>
        <fullName evidence="3">Ribbon-helix-helix protein CopG domain-containing protein</fullName>
    </recommendedName>
</protein>
<dbReference type="AlphaFoldDB" id="A0A250VF84"/>
<gene>
    <name evidence="1" type="ORF">SO3561_04366</name>
</gene>
<evidence type="ECO:0008006" key="3">
    <source>
        <dbReference type="Google" id="ProtNLM"/>
    </source>
</evidence>
<name>A0A250VF84_STROL</name>
<reference evidence="2" key="1">
    <citation type="submission" date="2017-05" db="EMBL/GenBank/DDBJ databases">
        <title>Streptomyces olivochromogenes NBRC 3561 whole genome shotgun sequence.</title>
        <authorList>
            <person name="Dohra H."/>
            <person name="Kodani S."/>
        </authorList>
    </citation>
    <scope>NUCLEOTIDE SEQUENCE [LARGE SCALE GENOMIC DNA]</scope>
    <source>
        <strain evidence="2">NBRC 3561</strain>
    </source>
</reference>
<dbReference type="STRING" id="1963.AQJ27_10875"/>
<comment type="caution">
    <text evidence="1">The sequence shown here is derived from an EMBL/GenBank/DDBJ whole genome shotgun (WGS) entry which is preliminary data.</text>
</comment>
<dbReference type="EMBL" id="BDQI01000008">
    <property type="protein sequence ID" value="GAX52847.1"/>
    <property type="molecule type" value="Genomic_DNA"/>
</dbReference>
<evidence type="ECO:0000313" key="2">
    <source>
        <dbReference type="Proteomes" id="UP000217446"/>
    </source>
</evidence>
<dbReference type="RefSeq" id="WP_159064342.1">
    <property type="nucleotide sequence ID" value="NZ_BDQI01000008.1"/>
</dbReference>
<sequence>MNATTSEVMATNTTDGAGSVLVRLTTYVPVELRNRIDAQAERENRTRANLTRRLLAEWASEVPSGTEGRNA</sequence>
<proteinExistence type="predicted"/>
<keyword evidence="2" id="KW-1185">Reference proteome</keyword>
<dbReference type="Proteomes" id="UP000217446">
    <property type="component" value="Unassembled WGS sequence"/>
</dbReference>
<accession>A0A250VF84</accession>
<evidence type="ECO:0000313" key="1">
    <source>
        <dbReference type="EMBL" id="GAX52847.1"/>
    </source>
</evidence>
<organism evidence="1 2">
    <name type="scientific">Streptomyces olivochromogenes</name>
    <dbReference type="NCBI Taxonomy" id="1963"/>
    <lineage>
        <taxon>Bacteria</taxon>
        <taxon>Bacillati</taxon>
        <taxon>Actinomycetota</taxon>
        <taxon>Actinomycetes</taxon>
        <taxon>Kitasatosporales</taxon>
        <taxon>Streptomycetaceae</taxon>
        <taxon>Streptomyces</taxon>
    </lineage>
</organism>